<dbReference type="WBParaSite" id="SVE_1707600.1">
    <property type="protein sequence ID" value="SVE_1707600.1"/>
    <property type="gene ID" value="SVE_1707600"/>
</dbReference>
<evidence type="ECO:0000256" key="1">
    <source>
        <dbReference type="SAM" id="Phobius"/>
    </source>
</evidence>
<feature type="transmembrane region" description="Helical" evidence="1">
    <location>
        <begin position="41"/>
        <end position="62"/>
    </location>
</feature>
<dbReference type="Proteomes" id="UP000035680">
    <property type="component" value="Unassembled WGS sequence"/>
</dbReference>
<feature type="transmembrane region" description="Helical" evidence="1">
    <location>
        <begin position="268"/>
        <end position="292"/>
    </location>
</feature>
<reference evidence="3" key="2">
    <citation type="submission" date="2015-08" db="UniProtKB">
        <authorList>
            <consortium name="WormBaseParasite"/>
        </authorList>
    </citation>
    <scope>IDENTIFICATION</scope>
</reference>
<sequence>MYYFVINSYISAAVGFFGNILLLKILWTLNNKDFEIYRKILIHSAISDIIFSATIGITMNTMEPLKGNLVSWNLGIVNSLPNFWTIIFVVFHIQVYFLSLSNNVITFSYRYGILVRNYKFTNYEYLMFTGAVISWNLVGMILWCMSLVEITDVDREYVESILDPRMFLDLQGVYKKYLIFKVISVKGRIASMFTMITVGIIGMTVIYTTYRINKIMAIKKDRLSLKTQQINKQLTISMLLNVSVSMMLDVLPVGIILMAAYFGIQMYGYAHIFFFTFEYQPSLNLVISLIFVKPCRNEFLRLFGIKKNSVVILKSGTYPVTNMRI</sequence>
<keyword evidence="1" id="KW-0812">Transmembrane</keyword>
<feature type="transmembrane region" description="Helical" evidence="1">
    <location>
        <begin position="234"/>
        <end position="262"/>
    </location>
</feature>
<keyword evidence="1" id="KW-0472">Membrane</keyword>
<evidence type="ECO:0000313" key="2">
    <source>
        <dbReference type="Proteomes" id="UP000035680"/>
    </source>
</evidence>
<feature type="transmembrane region" description="Helical" evidence="1">
    <location>
        <begin position="125"/>
        <end position="148"/>
    </location>
</feature>
<feature type="transmembrane region" description="Helical" evidence="1">
    <location>
        <begin position="82"/>
        <end position="105"/>
    </location>
</feature>
<reference evidence="2" key="1">
    <citation type="submission" date="2014-07" db="EMBL/GenBank/DDBJ databases">
        <authorList>
            <person name="Martin A.A"/>
            <person name="De Silva N."/>
        </authorList>
    </citation>
    <scope>NUCLEOTIDE SEQUENCE</scope>
</reference>
<dbReference type="PANTHER" id="PTHR22943">
    <property type="entry name" value="7-TRANSMEMBRANE DOMAIN RECEPTOR C.ELEGANS"/>
    <property type="match status" value="1"/>
</dbReference>
<dbReference type="SUPFAM" id="SSF81321">
    <property type="entry name" value="Family A G protein-coupled receptor-like"/>
    <property type="match status" value="1"/>
</dbReference>
<feature type="transmembrane region" description="Helical" evidence="1">
    <location>
        <begin position="189"/>
        <end position="213"/>
    </location>
</feature>
<evidence type="ECO:0000313" key="3">
    <source>
        <dbReference type="WBParaSite" id="SVE_1707600.1"/>
    </source>
</evidence>
<feature type="transmembrane region" description="Helical" evidence="1">
    <location>
        <begin position="6"/>
        <end position="29"/>
    </location>
</feature>
<accession>A0A0K0FXA0</accession>
<keyword evidence="1" id="KW-1133">Transmembrane helix</keyword>
<dbReference type="Pfam" id="PF10326">
    <property type="entry name" value="7TM_GPCR_Str"/>
    <property type="match status" value="1"/>
</dbReference>
<keyword evidence="2" id="KW-1185">Reference proteome</keyword>
<organism evidence="2 3">
    <name type="scientific">Strongyloides venezuelensis</name>
    <name type="common">Threadworm</name>
    <dbReference type="NCBI Taxonomy" id="75913"/>
    <lineage>
        <taxon>Eukaryota</taxon>
        <taxon>Metazoa</taxon>
        <taxon>Ecdysozoa</taxon>
        <taxon>Nematoda</taxon>
        <taxon>Chromadorea</taxon>
        <taxon>Rhabditida</taxon>
        <taxon>Tylenchina</taxon>
        <taxon>Panagrolaimomorpha</taxon>
        <taxon>Strongyloidoidea</taxon>
        <taxon>Strongyloididae</taxon>
        <taxon>Strongyloides</taxon>
    </lineage>
</organism>
<dbReference type="STRING" id="75913.A0A0K0FXA0"/>
<dbReference type="InterPro" id="IPR019428">
    <property type="entry name" value="7TM_GPCR_serpentine_rcpt_Str"/>
</dbReference>
<dbReference type="PANTHER" id="PTHR22943:SF248">
    <property type="entry name" value="SEVEN TM RECEPTOR"/>
    <property type="match status" value="1"/>
</dbReference>
<protein>
    <submittedName>
        <fullName evidence="3">G_PROTEIN_RECEP_F1_2 domain-containing protein</fullName>
    </submittedName>
</protein>
<dbReference type="AlphaFoldDB" id="A0A0K0FXA0"/>
<proteinExistence type="predicted"/>
<name>A0A0K0FXA0_STRVS</name>